<dbReference type="Proteomes" id="UP001295684">
    <property type="component" value="Unassembled WGS sequence"/>
</dbReference>
<sequence length="210" mass="24711">METSIDNFFNKNCTFPSDVKRRLNTIKILDGKLEILQQKYERLKAQFAVNPYNKEIFTSIEGIYKQMKAIQQEKYDHSVTAFMMYEQALRQTDKFMSNLNPRQITPRSVANSADNPYEYENFMMQDLEEKPSKTRRSRSFTKKELKHPRSDSNTTTPPNYPEVKEEFKEPYPVMSKPEENPICPCGEVKNDNWTGCESEIFFQSTADHRS</sequence>
<name>A0AAD2CZY8_EUPCR</name>
<protein>
    <submittedName>
        <fullName evidence="2">Uncharacterized protein</fullName>
    </submittedName>
</protein>
<dbReference type="AlphaFoldDB" id="A0AAD2CZY8"/>
<accession>A0AAD2CZY8</accession>
<organism evidence="2 3">
    <name type="scientific">Euplotes crassus</name>
    <dbReference type="NCBI Taxonomy" id="5936"/>
    <lineage>
        <taxon>Eukaryota</taxon>
        <taxon>Sar</taxon>
        <taxon>Alveolata</taxon>
        <taxon>Ciliophora</taxon>
        <taxon>Intramacronucleata</taxon>
        <taxon>Spirotrichea</taxon>
        <taxon>Hypotrichia</taxon>
        <taxon>Euplotida</taxon>
        <taxon>Euplotidae</taxon>
        <taxon>Moneuplotes</taxon>
    </lineage>
</organism>
<dbReference type="Gene3D" id="6.10.140.1740">
    <property type="match status" value="1"/>
</dbReference>
<feature type="region of interest" description="Disordered" evidence="1">
    <location>
        <begin position="126"/>
        <end position="173"/>
    </location>
</feature>
<proteinExistence type="predicted"/>
<feature type="compositionally biased region" description="Basic and acidic residues" evidence="1">
    <location>
        <begin position="141"/>
        <end position="150"/>
    </location>
</feature>
<dbReference type="EMBL" id="CAMPGE010017081">
    <property type="protein sequence ID" value="CAI2375591.1"/>
    <property type="molecule type" value="Genomic_DNA"/>
</dbReference>
<evidence type="ECO:0000313" key="2">
    <source>
        <dbReference type="EMBL" id="CAI2375591.1"/>
    </source>
</evidence>
<keyword evidence="3" id="KW-1185">Reference proteome</keyword>
<evidence type="ECO:0000256" key="1">
    <source>
        <dbReference type="SAM" id="MobiDB-lite"/>
    </source>
</evidence>
<evidence type="ECO:0000313" key="3">
    <source>
        <dbReference type="Proteomes" id="UP001295684"/>
    </source>
</evidence>
<gene>
    <name evidence="2" type="ORF">ECRASSUSDP1_LOCUS16954</name>
</gene>
<comment type="caution">
    <text evidence="2">The sequence shown here is derived from an EMBL/GenBank/DDBJ whole genome shotgun (WGS) entry which is preliminary data.</text>
</comment>
<reference evidence="2" key="1">
    <citation type="submission" date="2023-07" db="EMBL/GenBank/DDBJ databases">
        <authorList>
            <consortium name="AG Swart"/>
            <person name="Singh M."/>
            <person name="Singh A."/>
            <person name="Seah K."/>
            <person name="Emmerich C."/>
        </authorList>
    </citation>
    <scope>NUCLEOTIDE SEQUENCE</scope>
    <source>
        <strain evidence="2">DP1</strain>
    </source>
</reference>